<dbReference type="OrthoDB" id="191139at2759"/>
<dbReference type="GO" id="GO:0016491">
    <property type="term" value="F:oxidoreductase activity"/>
    <property type="evidence" value="ECO:0007669"/>
    <property type="project" value="UniProtKB-KW"/>
</dbReference>
<protein>
    <submittedName>
        <fullName evidence="5">NAD(P)-binding protein</fullName>
    </submittedName>
</protein>
<dbReference type="PRINTS" id="PR00081">
    <property type="entry name" value="GDHRDH"/>
</dbReference>
<evidence type="ECO:0000256" key="1">
    <source>
        <dbReference type="ARBA" id="ARBA00006484"/>
    </source>
</evidence>
<dbReference type="Proteomes" id="UP000799436">
    <property type="component" value="Unassembled WGS sequence"/>
</dbReference>
<comment type="similarity">
    <text evidence="1 4">Belongs to the short-chain dehydrogenases/reductases (SDR) family.</text>
</comment>
<evidence type="ECO:0000313" key="5">
    <source>
        <dbReference type="EMBL" id="KAF2767208.1"/>
    </source>
</evidence>
<evidence type="ECO:0000256" key="4">
    <source>
        <dbReference type="RuleBase" id="RU000363"/>
    </source>
</evidence>
<keyword evidence="2" id="KW-0521">NADP</keyword>
<dbReference type="Gene3D" id="3.40.50.720">
    <property type="entry name" value="NAD(P)-binding Rossmann-like Domain"/>
    <property type="match status" value="1"/>
</dbReference>
<proteinExistence type="inferred from homology"/>
<dbReference type="InterPro" id="IPR036291">
    <property type="entry name" value="NAD(P)-bd_dom_sf"/>
</dbReference>
<evidence type="ECO:0000256" key="2">
    <source>
        <dbReference type="ARBA" id="ARBA00022857"/>
    </source>
</evidence>
<dbReference type="EMBL" id="ML995859">
    <property type="protein sequence ID" value="KAF2767208.1"/>
    <property type="molecule type" value="Genomic_DNA"/>
</dbReference>
<sequence>MTNPKTIIVTGANRGIGLAICRLLLANPATKPLRLVATSRQGEDLNLQPAARDGDEVLYRRLDVADRRSVEAFTEGWRRGVDVLVNNAGVNLDLGGGYGVESARRTFEVNYWGVVEMCRRILPLLNPHGSRIVNLSSVASSLNNYSPAIQARIRDPNATFTDLDSIAKDFLSSVQTSTEEASGFGPPPRSYNVSKSLVNAATALLARENPGVLVNCCCPGWIDTDMGGLAGSQKQRPPKSAEEGARIPVRLAVGEVGGVSGAYWANESVRGKGEGSVREW</sequence>
<dbReference type="InterPro" id="IPR002347">
    <property type="entry name" value="SDR_fam"/>
</dbReference>
<organism evidence="5 6">
    <name type="scientific">Teratosphaeria nubilosa</name>
    <dbReference type="NCBI Taxonomy" id="161662"/>
    <lineage>
        <taxon>Eukaryota</taxon>
        <taxon>Fungi</taxon>
        <taxon>Dikarya</taxon>
        <taxon>Ascomycota</taxon>
        <taxon>Pezizomycotina</taxon>
        <taxon>Dothideomycetes</taxon>
        <taxon>Dothideomycetidae</taxon>
        <taxon>Mycosphaerellales</taxon>
        <taxon>Teratosphaeriaceae</taxon>
        <taxon>Teratosphaeria</taxon>
    </lineage>
</organism>
<reference evidence="5" key="1">
    <citation type="journal article" date="2020" name="Stud. Mycol.">
        <title>101 Dothideomycetes genomes: a test case for predicting lifestyles and emergence of pathogens.</title>
        <authorList>
            <person name="Haridas S."/>
            <person name="Albert R."/>
            <person name="Binder M."/>
            <person name="Bloem J."/>
            <person name="Labutti K."/>
            <person name="Salamov A."/>
            <person name="Andreopoulos B."/>
            <person name="Baker S."/>
            <person name="Barry K."/>
            <person name="Bills G."/>
            <person name="Bluhm B."/>
            <person name="Cannon C."/>
            <person name="Castanera R."/>
            <person name="Culley D."/>
            <person name="Daum C."/>
            <person name="Ezra D."/>
            <person name="Gonzalez J."/>
            <person name="Henrissat B."/>
            <person name="Kuo A."/>
            <person name="Liang C."/>
            <person name="Lipzen A."/>
            <person name="Lutzoni F."/>
            <person name="Magnuson J."/>
            <person name="Mondo S."/>
            <person name="Nolan M."/>
            <person name="Ohm R."/>
            <person name="Pangilinan J."/>
            <person name="Park H.-J."/>
            <person name="Ramirez L."/>
            <person name="Alfaro M."/>
            <person name="Sun H."/>
            <person name="Tritt A."/>
            <person name="Yoshinaga Y."/>
            <person name="Zwiers L.-H."/>
            <person name="Turgeon B."/>
            <person name="Goodwin S."/>
            <person name="Spatafora J."/>
            <person name="Crous P."/>
            <person name="Grigoriev I."/>
        </authorList>
    </citation>
    <scope>NUCLEOTIDE SEQUENCE</scope>
    <source>
        <strain evidence="5">CBS 116005</strain>
    </source>
</reference>
<gene>
    <name evidence="5" type="ORF">EJ03DRAFT_366184</name>
</gene>
<dbReference type="PANTHER" id="PTHR43963:SF6">
    <property type="entry name" value="CHAIN DEHYDROGENASE FAMILY PROTEIN, PUTATIVE (AFU_ORTHOLOGUE AFUA_3G15350)-RELATED"/>
    <property type="match status" value="1"/>
</dbReference>
<name>A0A6G1L452_9PEZI</name>
<keyword evidence="6" id="KW-1185">Reference proteome</keyword>
<dbReference type="SUPFAM" id="SSF51735">
    <property type="entry name" value="NAD(P)-binding Rossmann-fold domains"/>
    <property type="match status" value="1"/>
</dbReference>
<dbReference type="AlphaFoldDB" id="A0A6G1L452"/>
<accession>A0A6G1L452</accession>
<evidence type="ECO:0000256" key="3">
    <source>
        <dbReference type="ARBA" id="ARBA00023002"/>
    </source>
</evidence>
<dbReference type="Pfam" id="PF00106">
    <property type="entry name" value="adh_short"/>
    <property type="match status" value="1"/>
</dbReference>
<evidence type="ECO:0000313" key="6">
    <source>
        <dbReference type="Proteomes" id="UP000799436"/>
    </source>
</evidence>
<dbReference type="PANTHER" id="PTHR43963">
    <property type="entry name" value="CARBONYL REDUCTASE 1-RELATED"/>
    <property type="match status" value="1"/>
</dbReference>
<keyword evidence="3" id="KW-0560">Oxidoreductase</keyword>
<dbReference type="PRINTS" id="PR00080">
    <property type="entry name" value="SDRFAMILY"/>
</dbReference>